<dbReference type="InterPro" id="IPR006121">
    <property type="entry name" value="HMA_dom"/>
</dbReference>
<keyword evidence="4" id="KW-1185">Reference proteome</keyword>
<name>A0A4R3VEG7_ROSSA</name>
<dbReference type="CDD" id="cd00371">
    <property type="entry name" value="HMA"/>
    <property type="match status" value="1"/>
</dbReference>
<dbReference type="SUPFAM" id="SSF55008">
    <property type="entry name" value="HMA, heavy metal-associated domain"/>
    <property type="match status" value="1"/>
</dbReference>
<dbReference type="InterPro" id="IPR036163">
    <property type="entry name" value="HMA_dom_sf"/>
</dbReference>
<comment type="caution">
    <text evidence="3">The sequence shown here is derived from an EMBL/GenBank/DDBJ whole genome shotgun (WGS) entry which is preliminary data.</text>
</comment>
<evidence type="ECO:0000313" key="3">
    <source>
        <dbReference type="EMBL" id="TCV02333.1"/>
    </source>
</evidence>
<sequence>MIAFEVNDMSCGHCVGAITEALKAVDRDARVEIDLAQHRVQVESGSAGAEQLAEAIRGAGYSPVPVAPAAGPAAAGGGSCCGCRR</sequence>
<feature type="domain" description="HMA" evidence="2">
    <location>
        <begin position="1"/>
        <end position="64"/>
    </location>
</feature>
<evidence type="ECO:0000256" key="1">
    <source>
        <dbReference type="ARBA" id="ARBA00022723"/>
    </source>
</evidence>
<dbReference type="RefSeq" id="WP_132570215.1">
    <property type="nucleotide sequence ID" value="NZ_CBCSGL010000001.1"/>
</dbReference>
<dbReference type="InterPro" id="IPR017969">
    <property type="entry name" value="Heavy-metal-associated_CS"/>
</dbReference>
<protein>
    <submittedName>
        <fullName evidence="3">Copper chaperone</fullName>
    </submittedName>
</protein>
<keyword evidence="1" id="KW-0479">Metal-binding</keyword>
<dbReference type="PROSITE" id="PS50846">
    <property type="entry name" value="HMA_2"/>
    <property type="match status" value="1"/>
</dbReference>
<dbReference type="AlphaFoldDB" id="A0A4R3VEG7"/>
<gene>
    <name evidence="3" type="ORF">EV671_1004106</name>
</gene>
<dbReference type="Pfam" id="PF00403">
    <property type="entry name" value="HMA"/>
    <property type="match status" value="1"/>
</dbReference>
<dbReference type="PROSITE" id="PS01047">
    <property type="entry name" value="HMA_1"/>
    <property type="match status" value="1"/>
</dbReference>
<accession>A0A4R3VEG7</accession>
<evidence type="ECO:0000259" key="2">
    <source>
        <dbReference type="PROSITE" id="PS50846"/>
    </source>
</evidence>
<proteinExistence type="predicted"/>
<evidence type="ECO:0000313" key="4">
    <source>
        <dbReference type="Proteomes" id="UP000295110"/>
    </source>
</evidence>
<dbReference type="EMBL" id="SMBU01000004">
    <property type="protein sequence ID" value="TCV02333.1"/>
    <property type="molecule type" value="Genomic_DNA"/>
</dbReference>
<reference evidence="3 4" key="1">
    <citation type="submission" date="2019-03" db="EMBL/GenBank/DDBJ databases">
        <title>Genomic Encyclopedia of Type Strains, Phase IV (KMG-IV): sequencing the most valuable type-strain genomes for metagenomic binning, comparative biology and taxonomic classification.</title>
        <authorList>
            <person name="Goeker M."/>
        </authorList>
    </citation>
    <scope>NUCLEOTIDE SEQUENCE [LARGE SCALE GENOMIC DNA]</scope>
    <source>
        <strain evidence="3 4">DSM 654</strain>
    </source>
</reference>
<dbReference type="OrthoDB" id="9813965at2"/>
<organism evidence="3 4">
    <name type="scientific">Roseateles saccharophilus</name>
    <name type="common">Pseudomonas saccharophila</name>
    <dbReference type="NCBI Taxonomy" id="304"/>
    <lineage>
        <taxon>Bacteria</taxon>
        <taxon>Pseudomonadati</taxon>
        <taxon>Pseudomonadota</taxon>
        <taxon>Betaproteobacteria</taxon>
        <taxon>Burkholderiales</taxon>
        <taxon>Sphaerotilaceae</taxon>
        <taxon>Roseateles</taxon>
    </lineage>
</organism>
<dbReference type="Proteomes" id="UP000295110">
    <property type="component" value="Unassembled WGS sequence"/>
</dbReference>
<dbReference type="GO" id="GO:0046872">
    <property type="term" value="F:metal ion binding"/>
    <property type="evidence" value="ECO:0007669"/>
    <property type="project" value="UniProtKB-KW"/>
</dbReference>
<dbReference type="Gene3D" id="3.30.70.100">
    <property type="match status" value="1"/>
</dbReference>